<proteinExistence type="predicted"/>
<dbReference type="CDD" id="cd00267">
    <property type="entry name" value="ABC_ATPase"/>
    <property type="match status" value="1"/>
</dbReference>
<evidence type="ECO:0000313" key="2">
    <source>
        <dbReference type="EMBL" id="RZG44724.1"/>
    </source>
</evidence>
<dbReference type="SMART" id="SM00382">
    <property type="entry name" value="AAA"/>
    <property type="match status" value="1"/>
</dbReference>
<dbReference type="Pfam" id="PF13304">
    <property type="entry name" value="AAA_21"/>
    <property type="match status" value="1"/>
</dbReference>
<keyword evidence="3" id="KW-1185">Reference proteome</keyword>
<dbReference type="RefSeq" id="WP_009586524.1">
    <property type="nucleotide sequence ID" value="NZ_SGSQ01000022.1"/>
</dbReference>
<protein>
    <submittedName>
        <fullName evidence="2">AAA family ATPase</fullName>
    </submittedName>
</protein>
<evidence type="ECO:0000313" key="3">
    <source>
        <dbReference type="Proteomes" id="UP000293863"/>
    </source>
</evidence>
<dbReference type="InterPro" id="IPR051396">
    <property type="entry name" value="Bact_Antivir_Def_Nuclease"/>
</dbReference>
<dbReference type="InterPro" id="IPR003959">
    <property type="entry name" value="ATPase_AAA_core"/>
</dbReference>
<accession>A0A4Q7ADV4</accession>
<gene>
    <name evidence="2" type="ORF">EXU28_14095</name>
</gene>
<feature type="domain" description="AAA+ ATPase" evidence="1">
    <location>
        <begin position="181"/>
        <end position="409"/>
    </location>
</feature>
<dbReference type="SUPFAM" id="SSF52540">
    <property type="entry name" value="P-loop containing nucleoside triphosphate hydrolases"/>
    <property type="match status" value="1"/>
</dbReference>
<reference evidence="2 3" key="1">
    <citation type="submission" date="2019-02" db="EMBL/GenBank/DDBJ databases">
        <title>The Batch Genome Submission of Acinetobacter spp. strains.</title>
        <authorList>
            <person name="Qin J."/>
            <person name="Hu Y."/>
            <person name="Ye H."/>
            <person name="Wei L."/>
            <person name="Feng Y."/>
            <person name="Zong Z."/>
        </authorList>
    </citation>
    <scope>NUCLEOTIDE SEQUENCE [LARGE SCALE GENOMIC DNA]</scope>
    <source>
        <strain evidence="2 3">WCHAW060049</strain>
    </source>
</reference>
<dbReference type="GO" id="GO:0016887">
    <property type="term" value="F:ATP hydrolysis activity"/>
    <property type="evidence" value="ECO:0007669"/>
    <property type="project" value="InterPro"/>
</dbReference>
<dbReference type="InterPro" id="IPR003593">
    <property type="entry name" value="AAA+_ATPase"/>
</dbReference>
<evidence type="ECO:0000259" key="1">
    <source>
        <dbReference type="SMART" id="SM00382"/>
    </source>
</evidence>
<sequence>MFVIKDYKKPLTTKKFPIFSLTKDNWNDYGTYSLFDLNFHKSNDKLFNIGLIKILQKNSSNTIIPDDFLKLDDNYISLGQDISFYKNLREILGESDSEIVLEALNDISWQSNKAKNFEHKTDYRNSLLRENSAHNALRFGRSIILDEDYTEDFSFRYVVNIAEANSPFEIFVDLDETDKIPGRIVGIIGRNAVGKTQLMSALAQDLVQVGRKSKKSLDSRDERFIGDRPIFNKVITVSYSAFDKFIRPTKPQRSYNYCGIRNESGEISIKSLTEKFKDNLIKVRELDRENQWVSCMMKILDSNNSSFQSFLEKEIENTDFLDNDPLSFLSSGQSILAHFVTALVAKIQINTLILFDEPETHLHPNAVASLFNVLNDLLRKYNSFAVIATHSPIVIQEIPSKRVILLTRENNSTIATKMEFETFGENISELTRHVFDTVNIPNFYKKVLKNLSQKKSYDEVCDLFENNLSFNAKAFLIAQYGEDK</sequence>
<dbReference type="PANTHER" id="PTHR43581:SF4">
    <property type="entry name" value="ATP_GTP PHOSPHATASE"/>
    <property type="match status" value="1"/>
</dbReference>
<dbReference type="InterPro" id="IPR027417">
    <property type="entry name" value="P-loop_NTPase"/>
</dbReference>
<dbReference type="PANTHER" id="PTHR43581">
    <property type="entry name" value="ATP/GTP PHOSPHATASE"/>
    <property type="match status" value="1"/>
</dbReference>
<dbReference type="Gene3D" id="3.40.50.300">
    <property type="entry name" value="P-loop containing nucleotide triphosphate hydrolases"/>
    <property type="match status" value="1"/>
</dbReference>
<organism evidence="2 3">
    <name type="scientific">Acinetobacter wuhouensis</name>
    <dbReference type="NCBI Taxonomy" id="1879050"/>
    <lineage>
        <taxon>Bacteria</taxon>
        <taxon>Pseudomonadati</taxon>
        <taxon>Pseudomonadota</taxon>
        <taxon>Gammaproteobacteria</taxon>
        <taxon>Moraxellales</taxon>
        <taxon>Moraxellaceae</taxon>
        <taxon>Acinetobacter</taxon>
    </lineage>
</organism>
<dbReference type="AlphaFoldDB" id="A0A4Q7ADV4"/>
<dbReference type="EMBL" id="SGSQ01000022">
    <property type="protein sequence ID" value="RZG44724.1"/>
    <property type="molecule type" value="Genomic_DNA"/>
</dbReference>
<dbReference type="Proteomes" id="UP000293863">
    <property type="component" value="Unassembled WGS sequence"/>
</dbReference>
<dbReference type="GO" id="GO:0005524">
    <property type="term" value="F:ATP binding"/>
    <property type="evidence" value="ECO:0007669"/>
    <property type="project" value="InterPro"/>
</dbReference>
<comment type="caution">
    <text evidence="2">The sequence shown here is derived from an EMBL/GenBank/DDBJ whole genome shotgun (WGS) entry which is preliminary data.</text>
</comment>
<name>A0A4Q7ADV4_9GAMM</name>